<organism evidence="3 4">
    <name type="scientific">Pseudomonas azotoformans</name>
    <dbReference type="NCBI Taxonomy" id="47878"/>
    <lineage>
        <taxon>Bacteria</taxon>
        <taxon>Pseudomonadati</taxon>
        <taxon>Pseudomonadota</taxon>
        <taxon>Gammaproteobacteria</taxon>
        <taxon>Pseudomonadales</taxon>
        <taxon>Pseudomonadaceae</taxon>
        <taxon>Pseudomonas</taxon>
    </lineage>
</organism>
<evidence type="ECO:0000313" key="3">
    <source>
        <dbReference type="EMBL" id="AMN80914.1"/>
    </source>
</evidence>
<accession>A0A127I225</accession>
<proteinExistence type="predicted"/>
<protein>
    <recommendedName>
        <fullName evidence="2">DUF8038 domain-containing protein</fullName>
    </recommendedName>
</protein>
<dbReference type="RefSeq" id="WP_061436956.1">
    <property type="nucleotide sequence ID" value="NZ_CP014546.1"/>
</dbReference>
<evidence type="ECO:0000313" key="4">
    <source>
        <dbReference type="Proteomes" id="UP000070516"/>
    </source>
</evidence>
<evidence type="ECO:0000259" key="2">
    <source>
        <dbReference type="Pfam" id="PF26124"/>
    </source>
</evidence>
<dbReference type="Proteomes" id="UP000070516">
    <property type="component" value="Chromosome"/>
</dbReference>
<dbReference type="Pfam" id="PF26124">
    <property type="entry name" value="DUF8038"/>
    <property type="match status" value="1"/>
</dbReference>
<feature type="domain" description="DUF8038" evidence="2">
    <location>
        <begin position="1393"/>
        <end position="1552"/>
    </location>
</feature>
<dbReference type="InterPro" id="IPR058351">
    <property type="entry name" value="DUF8038"/>
</dbReference>
<sequence length="1560" mass="170425">MTVAGPIHTAPRHLPLTQFQQRPLTQAPLAASSQPIESPPPQGNTRSQGDLELSKHYGITLAKSLDEHDQDGQVSPIPANSAFGQWWAQLRRAFQAPDITQWMNDRGIDPDSVEINPGEGQVMFRLKRLLDPRQVIHTVGQDDAQWAAASRHLMMAAHVIAAGSYFATFKPPQAKTSNIAPMVLIGHFYRERNVSPLPTPQERVADFAAGKGFPVINDPAFAELRAQRDEDTLAQQKALLGNVHTRRNVAETLKTLLAGLESGTAEISTYLTDYHALVHPDSDSEYAGTTPSLEQIFISNGWDIPTDHAQLENVVQALITPSPVRPEHDNYAGALDWPLPADNLTRLELTADLRQGAFGDIDIPPFANVLEYLLDKAVIAPEALSNPRQLLDRLINSPKGRALGQAIQARFINRSVSGSANDWLLAAMSADPQHAQQGDKRNIAGFLLTDARNGAYTASEIVLTLTDHLLDTGRSSSYEKAQLLAHLLLSSQAPELLVKGIPDAVKFGTHSWVSFATAVSRIEASAPGATAAMTYAQVMLAADIAPISLEQRQVEYQAQQQALKDWAVVNGMEFPVSDEAMLAVRKAFDQHISELSAASAAHSRVMPDVKQKGLQELAKAFPDMAPTLFEKKCIELKRQHLDFPGPYSLLDLYMHDGAQGTPGFYDGITRDTADSANPWISTSTDVDLDTILPVLIDLPHLKNDFRVAFPLYADGINKSVATQVKQLVSTQSLEHRRNFEFGKITLAKQVITEHEAFSRNVVKSRTTVSEGHSLLVRTEREGKVNIYEIDIKQNKILHRDDLGDFDVSQQEGSVTYQGVVPSGTYDSGIADETKGASGIPNSFSSDRTSYIAAAMVKEVNIDGLKKAAQGLTTFDTEVPFYKTATEFMLNLIPLRSAIKNFSEGNYGEGIIDLTMDAFGFMLGLGAAAKGAKALQLGASVASKIARGTKIVGRAAISTLNPLDGLGNLAVRSAKAGANGSVYSYRWLRGSIDSYDLLKASKRFDASAIGTFKLQGAVVEGPAVLSGGKWHAFDTASGQAFGKSLDDFVPSARLETNRLGGWETTRDVSKLDDNVVNTWKKAVRKHREGDEREAFENGYSSGTLASVPRLSKSSKIADLIKLGGNQNLTALQAGVLMRRYDDLAYAFAHRGVARFIDNIEPRFGSVTPMPQVVYFSQTSQLSEGQCAALARTFASAMAEGKDHLLIKNMYTAAAFPTDPTSRRFMESLRKLQVQVGGETAFHAGKVPRLETYQEMVKGLADSAVSKSVMIDSPGHAMAAGVKIDGDVKSFYFYDPNHGVATFSSAADMEGGLKKLFHDKKMNVQYKTHANDSNTLKFKVFDHDDQWQQKNSVFGPEFKKLYEAQIIPSAAPHPLSHQQLKMNWEKLHADPDNHALNCYQASLRVGQAEKTLSPKVFDAVTDTTNGSDGINYSTRYLELMEVKPGNLKDQFNPAEITESGFLNFKHSTPNGQFGHTVYIQKTSSNELMLFNTNNLDLDAAMVRNDNPPQLSGAMTVYNLGNGKHKGLQNFIDGFNGNAGWQFAFTPASVLNANVNKLKPSPL</sequence>
<name>A0A127I225_PSEAZ</name>
<gene>
    <name evidence="3" type="ORF">AYR47_22545</name>
</gene>
<dbReference type="KEGG" id="pazo:AYR47_22545"/>
<dbReference type="CDD" id="cd20495">
    <property type="entry name" value="C58_PaToxP-like"/>
    <property type="match status" value="1"/>
</dbReference>
<dbReference type="EMBL" id="CP014546">
    <property type="protein sequence ID" value="AMN80914.1"/>
    <property type="molecule type" value="Genomic_DNA"/>
</dbReference>
<reference evidence="3 4" key="1">
    <citation type="submission" date="2016-02" db="EMBL/GenBank/DDBJ databases">
        <title>Complete genome sequence of Pseudomonas azotoformans S4.</title>
        <authorList>
            <person name="Fang Y."/>
            <person name="Wu L."/>
            <person name="Feng G."/>
        </authorList>
    </citation>
    <scope>NUCLEOTIDE SEQUENCE [LARGE SCALE GENOMIC DNA]</scope>
    <source>
        <strain evidence="3 4">S4</strain>
    </source>
</reference>
<evidence type="ECO:0000256" key="1">
    <source>
        <dbReference type="SAM" id="MobiDB-lite"/>
    </source>
</evidence>
<feature type="region of interest" description="Disordered" evidence="1">
    <location>
        <begin position="26"/>
        <end position="49"/>
    </location>
</feature>